<sequence>MNITASDADSDQRAARLERQIARAERALASVEAGYYVTDDELDQHPGVSEMQRAPLRRSWVWS</sequence>
<gene>
    <name evidence="2" type="ORF">WK57_02075</name>
</gene>
<dbReference type="EMBL" id="LNJU01000001">
    <property type="protein sequence ID" value="KWZ59475.1"/>
    <property type="molecule type" value="Genomic_DNA"/>
</dbReference>
<dbReference type="Proteomes" id="UP000070119">
    <property type="component" value="Chromosome 1"/>
</dbReference>
<keyword evidence="1" id="KW-0175">Coiled coil</keyword>
<dbReference type="RefSeq" id="WP_059873598.1">
    <property type="nucleotide sequence ID" value="NZ_CM003771.1"/>
</dbReference>
<protein>
    <submittedName>
        <fullName evidence="2">Uncharacterized protein</fullName>
    </submittedName>
</protein>
<feature type="coiled-coil region" evidence="1">
    <location>
        <begin position="7"/>
        <end position="34"/>
    </location>
</feature>
<evidence type="ECO:0000313" key="2">
    <source>
        <dbReference type="EMBL" id="KWZ59475.1"/>
    </source>
</evidence>
<evidence type="ECO:0000256" key="1">
    <source>
        <dbReference type="SAM" id="Coils"/>
    </source>
</evidence>
<evidence type="ECO:0000313" key="3">
    <source>
        <dbReference type="Proteomes" id="UP000070119"/>
    </source>
</evidence>
<accession>A0AA40RA15</accession>
<dbReference type="AlphaFoldDB" id="A0AA40RA15"/>
<proteinExistence type="predicted"/>
<reference evidence="2 3" key="1">
    <citation type="submission" date="2015-11" db="EMBL/GenBank/DDBJ databases">
        <authorList>
            <person name="Sahl J."/>
            <person name="Wagner D."/>
            <person name="Keim P."/>
        </authorList>
    </citation>
    <scope>NUCLEOTIDE SEQUENCE [LARGE SCALE GENOMIC DNA]</scope>
    <source>
        <strain evidence="2 3">MSMB1157</strain>
    </source>
</reference>
<comment type="caution">
    <text evidence="2">The sequence shown here is derived from an EMBL/GenBank/DDBJ whole genome shotgun (WGS) entry which is preliminary data.</text>
</comment>
<name>A0AA40RA15_9BURK</name>
<organism evidence="2 3">
    <name type="scientific">Burkholderia ubonensis</name>
    <dbReference type="NCBI Taxonomy" id="101571"/>
    <lineage>
        <taxon>Bacteria</taxon>
        <taxon>Pseudomonadati</taxon>
        <taxon>Pseudomonadota</taxon>
        <taxon>Betaproteobacteria</taxon>
        <taxon>Burkholderiales</taxon>
        <taxon>Burkholderiaceae</taxon>
        <taxon>Burkholderia</taxon>
        <taxon>Burkholderia cepacia complex</taxon>
    </lineage>
</organism>